<keyword evidence="5" id="KW-0175">Coiled coil</keyword>
<evidence type="ECO:0000256" key="2">
    <source>
        <dbReference type="ARBA" id="ARBA00022833"/>
    </source>
</evidence>
<evidence type="ECO:0000256" key="4">
    <source>
        <dbReference type="PROSITE-ProRule" id="PRU00125"/>
    </source>
</evidence>
<feature type="region of interest" description="Disordered" evidence="6">
    <location>
        <begin position="681"/>
        <end position="747"/>
    </location>
</feature>
<accession>A0A1I7RU56</accession>
<evidence type="ECO:0000256" key="6">
    <source>
        <dbReference type="SAM" id="MobiDB-lite"/>
    </source>
</evidence>
<feature type="domain" description="LIM zinc-binding" evidence="7">
    <location>
        <begin position="902"/>
        <end position="961"/>
    </location>
</feature>
<feature type="compositionally biased region" description="Polar residues" evidence="6">
    <location>
        <begin position="469"/>
        <end position="492"/>
    </location>
</feature>
<dbReference type="FunFam" id="2.10.110.10:FF:000020">
    <property type="entry name" value="PDZ and LIM domain protein 5"/>
    <property type="match status" value="1"/>
</dbReference>
<evidence type="ECO:0000313" key="8">
    <source>
        <dbReference type="Proteomes" id="UP000095284"/>
    </source>
</evidence>
<dbReference type="InterPro" id="IPR050604">
    <property type="entry name" value="PDZ-LIM_domain"/>
</dbReference>
<evidence type="ECO:0000256" key="3">
    <source>
        <dbReference type="ARBA" id="ARBA00023038"/>
    </source>
</evidence>
<name>A0A1I7RU56_BURXY</name>
<dbReference type="GO" id="GO:0061061">
    <property type="term" value="P:muscle structure development"/>
    <property type="evidence" value="ECO:0007669"/>
    <property type="project" value="TreeGrafter"/>
</dbReference>
<dbReference type="GO" id="GO:0030036">
    <property type="term" value="P:actin cytoskeleton organization"/>
    <property type="evidence" value="ECO:0007669"/>
    <property type="project" value="TreeGrafter"/>
</dbReference>
<dbReference type="GO" id="GO:0003779">
    <property type="term" value="F:actin binding"/>
    <property type="evidence" value="ECO:0007669"/>
    <property type="project" value="TreeGrafter"/>
</dbReference>
<dbReference type="GO" id="GO:0046872">
    <property type="term" value="F:metal ion binding"/>
    <property type="evidence" value="ECO:0007669"/>
    <property type="project" value="UniProtKB-KW"/>
</dbReference>
<dbReference type="GO" id="GO:0030018">
    <property type="term" value="C:Z disc"/>
    <property type="evidence" value="ECO:0007669"/>
    <property type="project" value="TreeGrafter"/>
</dbReference>
<dbReference type="InterPro" id="IPR001781">
    <property type="entry name" value="Znf_LIM"/>
</dbReference>
<dbReference type="FunFam" id="2.10.110.10:FF:000069">
    <property type="entry name" value="Uncharacterized protein, isoform Z"/>
    <property type="match status" value="1"/>
</dbReference>
<dbReference type="WBParaSite" id="BXY_0426400.1">
    <property type="protein sequence ID" value="BXY_0426400.1"/>
    <property type="gene ID" value="BXY_0426400"/>
</dbReference>
<dbReference type="PANTHER" id="PTHR24214:SF38">
    <property type="entry name" value="PDZ AND LIM DOMAIN PROTEIN ZASP-RELATED"/>
    <property type="match status" value="1"/>
</dbReference>
<feature type="coiled-coil region" evidence="5">
    <location>
        <begin position="399"/>
        <end position="464"/>
    </location>
</feature>
<organism evidence="8 9">
    <name type="scientific">Bursaphelenchus xylophilus</name>
    <name type="common">Pinewood nematode worm</name>
    <name type="synonym">Aphelenchoides xylophilus</name>
    <dbReference type="NCBI Taxonomy" id="6326"/>
    <lineage>
        <taxon>Eukaryota</taxon>
        <taxon>Metazoa</taxon>
        <taxon>Ecdysozoa</taxon>
        <taxon>Nematoda</taxon>
        <taxon>Chromadorea</taxon>
        <taxon>Rhabditida</taxon>
        <taxon>Tylenchina</taxon>
        <taxon>Tylenchomorpha</taxon>
        <taxon>Aphelenchoidea</taxon>
        <taxon>Aphelenchoididae</taxon>
        <taxon>Bursaphelenchus</taxon>
    </lineage>
</organism>
<keyword evidence="2 4" id="KW-0862">Zinc</keyword>
<sequence>MTSSIVMFMEGKEKFNWAIGWGLTFKSGLHRRPRQRLRQEWPPPPGAIKRNAEAIRFWKYHFEKEGHPSEETLQHLKERITDFETGRILNPTSNRVPLERGPYSKYVLLTPERLNTPMRKNPFAFPNAEPPKNPVINSSMDSSMILPLRQESADDGTTTRWQFLGQSDLDTEILSASSTPSMFLPTLPAPLQINESIEDFEKKHFDELAKLTPVRQQDSSFAPPQESPPKLGRQLSTIQMASSKPVQIVSSLQNQLNPGQDDSPSTDELEFQQLNDVSNHKASGQNSHEFQEQLEKRLKEVDKMQRQEDKLNSQNDSANNRGHTGPSHSKIPRSQPKLRSQITVQSNDLFLSQVHSDPQKASDSTPSQPRDDVMTMSTTPTVILEEDDMATVTGSPIHMQEYEQQLKEISAANEELAREAAMTPVANLDKSMHLSVMEDARNDIDAIYRSFELLEQQIEEWAKERKNNGDTLGRSTTLDGNSTKSQPNLIPNEVQSHPSVVAQPLIYSSTNATRIEPITVKTDEKRRSFYDLADDFSSNSIQNTKPNKAKLPEVPQRSHSRQQEPFKGMAKTESPKKHKKPKEKSRKSPKRELSKSAADLTEAHSIIYADIRPYRGHVQRAEHVHRAQAANPDQILNKTKLNIQLKTVEQQQPVQKIDFSSLNEFDNMEPLYDQPHLESRWNTMTPRSGAATPKTVQRSFSFDLPPPLPPMKLGNGQNLSKAPSESPLKSVPPAPPKHGRRQSKGESLEALKILSDLCKNIENGTISRSGTLSRRSSENLRHYDEEERPFKRVPIDSNEVNRLSSAFTGLRTRGPVTKPQAFNEPSRWSQNDVLGANAESPKCAECKRTIAGSFVKAAGKTYCPEHFNCANGACNRRLIECGFVEENGKKYCEKCFETLIAPDCAKCGLAITAECLNALQKHWHPQCFTCTHCRQSFGNAAFYVENNQPYCERDWNQLFTAKCTSCTFPIEAGDKWVEALGGQFHTNCFNCTVCHISLEGQTFYAREGRPFCKSHA</sequence>
<dbReference type="GO" id="GO:0051371">
    <property type="term" value="F:muscle alpha-actinin binding"/>
    <property type="evidence" value="ECO:0007669"/>
    <property type="project" value="TreeGrafter"/>
</dbReference>
<feature type="compositionally biased region" description="Polar residues" evidence="6">
    <location>
        <begin position="353"/>
        <end position="368"/>
    </location>
</feature>
<dbReference type="SUPFAM" id="SSF57716">
    <property type="entry name" value="Glucocorticoid receptor-like (DNA-binding domain)"/>
    <property type="match status" value="4"/>
</dbReference>
<evidence type="ECO:0000259" key="7">
    <source>
        <dbReference type="PROSITE" id="PS50023"/>
    </source>
</evidence>
<evidence type="ECO:0000313" key="9">
    <source>
        <dbReference type="WBParaSite" id="BXY_0426400.1"/>
    </source>
</evidence>
<feature type="compositionally biased region" description="Polar residues" evidence="6">
    <location>
        <begin position="312"/>
        <end position="322"/>
    </location>
</feature>
<feature type="region of interest" description="Disordered" evidence="6">
    <location>
        <begin position="465"/>
        <end position="492"/>
    </location>
</feature>
<dbReference type="eggNOG" id="KOG1703">
    <property type="taxonomic scope" value="Eukaryota"/>
</dbReference>
<proteinExistence type="predicted"/>
<dbReference type="FunFam" id="2.10.110.10:FF:000060">
    <property type="entry name" value="Uncharacterized protein, isoform Z"/>
    <property type="match status" value="1"/>
</dbReference>
<evidence type="ECO:0000256" key="1">
    <source>
        <dbReference type="ARBA" id="ARBA00022723"/>
    </source>
</evidence>
<dbReference type="Gene3D" id="2.10.110.10">
    <property type="entry name" value="Cysteine Rich Protein"/>
    <property type="match status" value="3"/>
</dbReference>
<reference evidence="9" key="1">
    <citation type="submission" date="2016-11" db="UniProtKB">
        <authorList>
            <consortium name="WormBaseParasite"/>
        </authorList>
    </citation>
    <scope>IDENTIFICATION</scope>
</reference>
<keyword evidence="3 4" id="KW-0440">LIM domain</keyword>
<dbReference type="PROSITE" id="PS00478">
    <property type="entry name" value="LIM_DOMAIN_1"/>
    <property type="match status" value="2"/>
</dbReference>
<dbReference type="GO" id="GO:0001725">
    <property type="term" value="C:stress fiber"/>
    <property type="evidence" value="ECO:0007669"/>
    <property type="project" value="TreeGrafter"/>
</dbReference>
<feature type="region of interest" description="Disordered" evidence="6">
    <location>
        <begin position="303"/>
        <end position="340"/>
    </location>
</feature>
<dbReference type="CDD" id="cd09461">
    <property type="entry name" value="LIM3_Enigma_like_1"/>
    <property type="match status" value="1"/>
</dbReference>
<feature type="region of interest" description="Disordered" evidence="6">
    <location>
        <begin position="353"/>
        <end position="374"/>
    </location>
</feature>
<dbReference type="PANTHER" id="PTHR24214">
    <property type="entry name" value="PDZ AND LIM DOMAIN PROTEIN ZASP"/>
    <property type="match status" value="1"/>
</dbReference>
<feature type="compositionally biased region" description="Polar residues" evidence="6">
    <location>
        <begin position="536"/>
        <end position="546"/>
    </location>
</feature>
<keyword evidence="1 4" id="KW-0479">Metal-binding</keyword>
<dbReference type="CDD" id="cd08368">
    <property type="entry name" value="LIM"/>
    <property type="match status" value="1"/>
</dbReference>
<feature type="region of interest" description="Disordered" evidence="6">
    <location>
        <begin position="536"/>
        <end position="598"/>
    </location>
</feature>
<dbReference type="AlphaFoldDB" id="A0A1I7RU56"/>
<dbReference type="SMART" id="SM00132">
    <property type="entry name" value="LIM"/>
    <property type="match status" value="3"/>
</dbReference>
<feature type="domain" description="LIM zinc-binding" evidence="7">
    <location>
        <begin position="962"/>
        <end position="1016"/>
    </location>
</feature>
<dbReference type="GO" id="GO:0031941">
    <property type="term" value="C:filamentous actin"/>
    <property type="evidence" value="ECO:0007669"/>
    <property type="project" value="TreeGrafter"/>
</dbReference>
<dbReference type="Proteomes" id="UP000095284">
    <property type="component" value="Unplaced"/>
</dbReference>
<dbReference type="GO" id="GO:0005912">
    <property type="term" value="C:adherens junction"/>
    <property type="evidence" value="ECO:0007669"/>
    <property type="project" value="TreeGrafter"/>
</dbReference>
<protein>
    <submittedName>
        <fullName evidence="9">Homeobox domain-containing protein</fullName>
    </submittedName>
</protein>
<dbReference type="PROSITE" id="PS50023">
    <property type="entry name" value="LIM_DOMAIN_2"/>
    <property type="match status" value="2"/>
</dbReference>
<evidence type="ECO:0000256" key="5">
    <source>
        <dbReference type="SAM" id="Coils"/>
    </source>
</evidence>
<feature type="compositionally biased region" description="Basic residues" evidence="6">
    <location>
        <begin position="576"/>
        <end position="589"/>
    </location>
</feature>
<dbReference type="Pfam" id="PF00412">
    <property type="entry name" value="LIM"/>
    <property type="match status" value="3"/>
</dbReference>